<dbReference type="GO" id="GO:0060090">
    <property type="term" value="F:molecular adaptor activity"/>
    <property type="evidence" value="ECO:0007669"/>
    <property type="project" value="Ensembl"/>
</dbReference>
<keyword evidence="4" id="KW-1015">Disulfide bond</keyword>
<dbReference type="GO" id="GO:0070373">
    <property type="term" value="P:negative regulation of ERK1 and ERK2 cascade"/>
    <property type="evidence" value="ECO:0007669"/>
    <property type="project" value="Ensembl"/>
</dbReference>
<evidence type="ECO:0000256" key="6">
    <source>
        <dbReference type="SAM" id="MobiDB-lite"/>
    </source>
</evidence>
<keyword evidence="3" id="KW-0732">Signal</keyword>
<dbReference type="InterPro" id="IPR050392">
    <property type="entry name" value="Collagen/C1q_domain"/>
</dbReference>
<organism evidence="8 9">
    <name type="scientific">Anser brachyrhynchus</name>
    <name type="common">Pink-footed goose</name>
    <dbReference type="NCBI Taxonomy" id="132585"/>
    <lineage>
        <taxon>Eukaryota</taxon>
        <taxon>Metazoa</taxon>
        <taxon>Chordata</taxon>
        <taxon>Craniata</taxon>
        <taxon>Vertebrata</taxon>
        <taxon>Euteleostomi</taxon>
        <taxon>Archelosauria</taxon>
        <taxon>Archosauria</taxon>
        <taxon>Dinosauria</taxon>
        <taxon>Saurischia</taxon>
        <taxon>Theropoda</taxon>
        <taxon>Coelurosauria</taxon>
        <taxon>Aves</taxon>
        <taxon>Neognathae</taxon>
        <taxon>Galloanserae</taxon>
        <taxon>Anseriformes</taxon>
        <taxon>Anatidae</taxon>
        <taxon>Anserinae</taxon>
        <taxon>Anser</taxon>
    </lineage>
</organism>
<dbReference type="GO" id="GO:0034668">
    <property type="term" value="C:integrin alpha4-beta1 complex"/>
    <property type="evidence" value="ECO:0007669"/>
    <property type="project" value="Ensembl"/>
</dbReference>
<dbReference type="GO" id="GO:1901203">
    <property type="term" value="P:positive regulation of extracellular matrix assembly"/>
    <property type="evidence" value="ECO:0007669"/>
    <property type="project" value="Ensembl"/>
</dbReference>
<dbReference type="GO" id="GO:0003180">
    <property type="term" value="P:aortic valve morphogenesis"/>
    <property type="evidence" value="ECO:0007669"/>
    <property type="project" value="Ensembl"/>
</dbReference>
<dbReference type="GO" id="GO:1900426">
    <property type="term" value="P:positive regulation of defense response to bacterium"/>
    <property type="evidence" value="ECO:0007669"/>
    <property type="project" value="Ensembl"/>
</dbReference>
<dbReference type="GeneTree" id="ENSGT01030000234633"/>
<evidence type="ECO:0000313" key="9">
    <source>
        <dbReference type="Proteomes" id="UP000694426"/>
    </source>
</evidence>
<dbReference type="Proteomes" id="UP000694426">
    <property type="component" value="Unplaced"/>
</dbReference>
<dbReference type="GO" id="GO:0042802">
    <property type="term" value="F:identical protein binding"/>
    <property type="evidence" value="ECO:0007669"/>
    <property type="project" value="Ensembl"/>
</dbReference>
<sequence length="851" mass="90254">MGPEPPHPCSVQGLAAPTRSPGHPLHPRAGSLSPSPQGSLGAGGPVRAAVTPRSATGPFRGSSKGPGARGCGVGNWCAYVVTRSVSCVVEDGVESFVKPDYQPCGWGQLQCPRVLTYRSFLRPRYKVAHKTVSDLEWRCCQGYSGEDCSEGPAGLGGEGSAGGGRGSTAPWSPEPAGGGEAEKVQQLEEKVRRLSKQLEELQASVQAGQEKLLQDLRKVVEGSPNGKHPPADAAPPDVRETLSHIQQHLERLDDRIRSQELERERDGFGGSPAPEGGLVGAALLRELEQRVQDSCSACLAGTEGLRRQQAEDRERMRALEKLVSSVDQRNREAVETVQRHVSSLSTRLAPAAPPDELRRRVAELERRLDGLEGSRGTVLGPGPGPGPVLARRLSELEGRLNATRAGPGPPDTEGLRGHMANLSRALEGLAESGAQRGARLAELEGVLARCGRPCPEPAADGQDGSALSRLEQRVEDNEAQLRTLSSGLRQLGASGAGPGSSLQALRELVGEQGETDLEQLRNRTGARLGQLEAELQGLSTTGACAQPCSPLREELERLREEVGACTDACGPPAPDPTAPDAEEPLEGFSVFGGTTPWELQTLQGELSEALLFFGLLNTTVQELQDAVDQHDAGLRELGAVKDRLAAELDRVQAEVAERAAESEERLEGLVRDLVRAGPGGCPAGLEPRVAKLEGVCEQLEVVSGGLRGVREGLGRHVAGLWNALRELNSTARTHSALLEKAMQLPNRLGALNASFQQHRAEMLNLTSRDLTGARRPREQGRGEGARGWGEGGVGLGKRGHGVWENGAPLGGEGDTGRGKRARGDGAWVYRGRGLQEVGMGEQGAMGCRDRV</sequence>
<dbReference type="GO" id="GO:0016477">
    <property type="term" value="P:cell migration"/>
    <property type="evidence" value="ECO:0007669"/>
    <property type="project" value="Ensembl"/>
</dbReference>
<dbReference type="GO" id="GO:1905522">
    <property type="term" value="P:negative regulation of macrophage migration"/>
    <property type="evidence" value="ECO:0007669"/>
    <property type="project" value="Ensembl"/>
</dbReference>
<dbReference type="GO" id="GO:0030948">
    <property type="term" value="P:negative regulation of vascular endothelial growth factor receptor signaling pathway"/>
    <property type="evidence" value="ECO:0007669"/>
    <property type="project" value="Ensembl"/>
</dbReference>
<evidence type="ECO:0000256" key="5">
    <source>
        <dbReference type="SAM" id="Coils"/>
    </source>
</evidence>
<dbReference type="GO" id="GO:0010811">
    <property type="term" value="P:positive regulation of cell-substrate adhesion"/>
    <property type="evidence" value="ECO:0007669"/>
    <property type="project" value="Ensembl"/>
</dbReference>
<dbReference type="GO" id="GO:0010628">
    <property type="term" value="P:positive regulation of gene expression"/>
    <property type="evidence" value="ECO:0007669"/>
    <property type="project" value="Ensembl"/>
</dbReference>
<dbReference type="Ensembl" id="ENSABRT00000034588.1">
    <property type="protein sequence ID" value="ENSABRP00000024637.1"/>
    <property type="gene ID" value="ENSABRG00000020697.1"/>
</dbReference>
<dbReference type="InterPro" id="IPR011489">
    <property type="entry name" value="EMI_domain"/>
</dbReference>
<proteinExistence type="predicted"/>
<feature type="region of interest" description="Disordered" evidence="6">
    <location>
        <begin position="772"/>
        <end position="791"/>
    </location>
</feature>
<dbReference type="GO" id="GO:0030512">
    <property type="term" value="P:negative regulation of transforming growth factor beta receptor signaling pathway"/>
    <property type="evidence" value="ECO:0007669"/>
    <property type="project" value="Ensembl"/>
</dbReference>
<dbReference type="GO" id="GO:1990971">
    <property type="term" value="C:EMILIN complex"/>
    <property type="evidence" value="ECO:0007669"/>
    <property type="project" value="Ensembl"/>
</dbReference>
<feature type="domain" description="EMI" evidence="7">
    <location>
        <begin position="75"/>
        <end position="150"/>
    </location>
</feature>
<dbReference type="GO" id="GO:0033627">
    <property type="term" value="P:cell adhesion mediated by integrin"/>
    <property type="evidence" value="ECO:0007669"/>
    <property type="project" value="Ensembl"/>
</dbReference>
<dbReference type="GO" id="GO:0005615">
    <property type="term" value="C:extracellular space"/>
    <property type="evidence" value="ECO:0007669"/>
    <property type="project" value="Ensembl"/>
</dbReference>
<evidence type="ECO:0000259" key="7">
    <source>
        <dbReference type="PROSITE" id="PS51041"/>
    </source>
</evidence>
<keyword evidence="5" id="KW-0175">Coiled coil</keyword>
<dbReference type="GO" id="GO:0032966">
    <property type="term" value="P:negative regulation of collagen biosynthetic process"/>
    <property type="evidence" value="ECO:0007669"/>
    <property type="project" value="Ensembl"/>
</dbReference>
<dbReference type="GO" id="GO:1904027">
    <property type="term" value="P:negative regulation of collagen fibril organization"/>
    <property type="evidence" value="ECO:0007669"/>
    <property type="project" value="Ensembl"/>
</dbReference>
<dbReference type="GO" id="GO:0050866">
    <property type="term" value="P:negative regulation of cell activation"/>
    <property type="evidence" value="ECO:0007669"/>
    <property type="project" value="Ensembl"/>
</dbReference>
<dbReference type="GO" id="GO:0030023">
    <property type="term" value="F:extracellular matrix constituent conferring elasticity"/>
    <property type="evidence" value="ECO:0007669"/>
    <property type="project" value="Ensembl"/>
</dbReference>
<dbReference type="GO" id="GO:0008217">
    <property type="term" value="P:regulation of blood pressure"/>
    <property type="evidence" value="ECO:0007669"/>
    <property type="project" value="Ensembl"/>
</dbReference>
<dbReference type="GO" id="GO:0042127">
    <property type="term" value="P:regulation of cell population proliferation"/>
    <property type="evidence" value="ECO:0007669"/>
    <property type="project" value="Ensembl"/>
</dbReference>
<evidence type="ECO:0000256" key="3">
    <source>
        <dbReference type="ARBA" id="ARBA00022729"/>
    </source>
</evidence>
<evidence type="ECO:0000256" key="4">
    <source>
        <dbReference type="ARBA" id="ARBA00023157"/>
    </source>
</evidence>
<feature type="region of interest" description="Disordered" evidence="6">
    <location>
        <begin position="1"/>
        <end position="68"/>
    </location>
</feature>
<protein>
    <submittedName>
        <fullName evidence="8">Elastin microfibril interfacer 1</fullName>
    </submittedName>
</protein>
<gene>
    <name evidence="8" type="primary">EMILIN1</name>
</gene>
<feature type="compositionally biased region" description="Low complexity" evidence="6">
    <location>
        <begin position="29"/>
        <end position="39"/>
    </location>
</feature>
<evidence type="ECO:0000313" key="8">
    <source>
        <dbReference type="Ensembl" id="ENSABRP00000024637.1"/>
    </source>
</evidence>
<dbReference type="GO" id="GO:0060392">
    <property type="term" value="P:negative regulation of SMAD protein signal transduction"/>
    <property type="evidence" value="ECO:0007669"/>
    <property type="project" value="Ensembl"/>
</dbReference>
<feature type="compositionally biased region" description="Gly residues" evidence="6">
    <location>
        <begin position="153"/>
        <end position="166"/>
    </location>
</feature>
<accession>A0A8B9CUS6</accession>
<dbReference type="GO" id="GO:0010629">
    <property type="term" value="P:negative regulation of gene expression"/>
    <property type="evidence" value="ECO:0007669"/>
    <property type="project" value="Ensembl"/>
</dbReference>
<dbReference type="PROSITE" id="PS51041">
    <property type="entry name" value="EMI"/>
    <property type="match status" value="1"/>
</dbReference>
<evidence type="ECO:0000256" key="2">
    <source>
        <dbReference type="ARBA" id="ARBA00022525"/>
    </source>
</evidence>
<dbReference type="GO" id="GO:0016525">
    <property type="term" value="P:negative regulation of angiogenesis"/>
    <property type="evidence" value="ECO:0007669"/>
    <property type="project" value="Ensembl"/>
</dbReference>
<reference evidence="8" key="1">
    <citation type="submission" date="2025-08" db="UniProtKB">
        <authorList>
            <consortium name="Ensembl"/>
        </authorList>
    </citation>
    <scope>IDENTIFICATION</scope>
</reference>
<name>A0A8B9CUS6_9AVES</name>
<keyword evidence="9" id="KW-1185">Reference proteome</keyword>
<dbReference type="GO" id="GO:0045766">
    <property type="term" value="P:positive regulation of angiogenesis"/>
    <property type="evidence" value="ECO:0007669"/>
    <property type="project" value="Ensembl"/>
</dbReference>
<dbReference type="GO" id="GO:1900747">
    <property type="term" value="P:negative regulation of vascular endothelial growth factor signaling pathway"/>
    <property type="evidence" value="ECO:0007669"/>
    <property type="project" value="Ensembl"/>
</dbReference>
<feature type="coiled-coil region" evidence="5">
    <location>
        <begin position="634"/>
        <end position="661"/>
    </location>
</feature>
<dbReference type="PANTHER" id="PTHR15427:SF1">
    <property type="entry name" value="EMILIN-1"/>
    <property type="match status" value="1"/>
</dbReference>
<reference evidence="8" key="2">
    <citation type="submission" date="2025-09" db="UniProtKB">
        <authorList>
            <consortium name="Ensembl"/>
        </authorList>
    </citation>
    <scope>IDENTIFICATION</scope>
</reference>
<keyword evidence="2" id="KW-0964">Secreted</keyword>
<comment type="subcellular location">
    <subcellularLocation>
        <location evidence="1">Secreted</location>
    </subcellularLocation>
</comment>
<evidence type="ECO:0000256" key="1">
    <source>
        <dbReference type="ARBA" id="ARBA00004613"/>
    </source>
</evidence>
<dbReference type="GO" id="GO:0048251">
    <property type="term" value="P:elastic fiber assembly"/>
    <property type="evidence" value="ECO:0007669"/>
    <property type="project" value="Ensembl"/>
</dbReference>
<dbReference type="Pfam" id="PF07546">
    <property type="entry name" value="EMI"/>
    <property type="match status" value="1"/>
</dbReference>
<dbReference type="PANTHER" id="PTHR15427">
    <property type="entry name" value="EMILIN ELASTIN MICROFIBRIL INTERFACE-LOCATED PROTEIN ELASTIN MICROFIBRIL INTERFACER"/>
    <property type="match status" value="1"/>
</dbReference>
<dbReference type="AlphaFoldDB" id="A0A8B9CUS6"/>
<feature type="region of interest" description="Disordered" evidence="6">
    <location>
        <begin position="150"/>
        <end position="184"/>
    </location>
</feature>
<feature type="compositionally biased region" description="Basic and acidic residues" evidence="6">
    <location>
        <begin position="772"/>
        <end position="784"/>
    </location>
</feature>
<dbReference type="GO" id="GO:0098640">
    <property type="term" value="F:integrin binding involved in cell-matrix adhesion"/>
    <property type="evidence" value="ECO:0007669"/>
    <property type="project" value="Ensembl"/>
</dbReference>